<proteinExistence type="predicted"/>
<feature type="region of interest" description="Disordered" evidence="1">
    <location>
        <begin position="145"/>
        <end position="178"/>
    </location>
</feature>
<evidence type="ECO:0000256" key="1">
    <source>
        <dbReference type="SAM" id="MobiDB-lite"/>
    </source>
</evidence>
<dbReference type="Pfam" id="PF13577">
    <property type="entry name" value="SnoaL_4"/>
    <property type="match status" value="1"/>
</dbReference>
<dbReference type="STRING" id="252305.OB2597_20436"/>
<dbReference type="HOGENOM" id="CLU_106738_0_0_5"/>
<evidence type="ECO:0000313" key="3">
    <source>
        <dbReference type="EMBL" id="EAQ02030.1"/>
    </source>
</evidence>
<gene>
    <name evidence="3" type="ORF">OB2597_20436</name>
</gene>
<dbReference type="SUPFAM" id="SSF54427">
    <property type="entry name" value="NTF2-like"/>
    <property type="match status" value="1"/>
</dbReference>
<organism evidence="3 4">
    <name type="scientific">Pseudooceanicola batsensis (strain ATCC BAA-863 / DSM 15984 / KCTC 12145 / HTCC2597)</name>
    <name type="common">Oceanicola batsensis</name>
    <dbReference type="NCBI Taxonomy" id="252305"/>
    <lineage>
        <taxon>Bacteria</taxon>
        <taxon>Pseudomonadati</taxon>
        <taxon>Pseudomonadota</taxon>
        <taxon>Alphaproteobacteria</taxon>
        <taxon>Rhodobacterales</taxon>
        <taxon>Paracoccaceae</taxon>
        <taxon>Pseudooceanicola</taxon>
    </lineage>
</organism>
<name>A3U147_PSEBH</name>
<evidence type="ECO:0000259" key="2">
    <source>
        <dbReference type="Pfam" id="PF13577"/>
    </source>
</evidence>
<protein>
    <submittedName>
        <fullName evidence="3">Gamma-BHC dehydrochlorinase</fullName>
    </submittedName>
</protein>
<feature type="domain" description="SnoaL-like" evidence="2">
    <location>
        <begin position="12"/>
        <end position="136"/>
    </location>
</feature>
<dbReference type="AlphaFoldDB" id="A3U147"/>
<comment type="caution">
    <text evidence="3">The sequence shown here is derived from an EMBL/GenBank/DDBJ whole genome shotgun (WGS) entry which is preliminary data.</text>
</comment>
<dbReference type="RefSeq" id="WP_009804030.1">
    <property type="nucleotide sequence ID" value="NZ_AAMO01000009.1"/>
</dbReference>
<dbReference type="Proteomes" id="UP000004318">
    <property type="component" value="Unassembled WGS sequence"/>
</dbReference>
<sequence length="178" mass="20253">MTDDTLAAQVTELMDREKIRDCIYRYCRGIDRADEETLRSSYWPDAYDSHGTYVGDIEGFYDWVKSIWKTGPRNIHAVSNVLIDFRGPNHAAVESYFTALQRGTGPDGVTRQVLLAGRYCDHFEKRGAEWRVLERKVVFDWVEPQTPPEGAEEERFGTRLPVGGPAPDDPIYHIKAGG</sequence>
<reference evidence="3 4" key="1">
    <citation type="journal article" date="2010" name="J. Bacteriol.">
        <title>Genome sequences of Oceanicola granulosus HTCC2516(T) and Oceanicola batsensis HTCC2597(TDelta).</title>
        <authorList>
            <person name="Thrash J.C."/>
            <person name="Cho J.C."/>
            <person name="Vergin K.L."/>
            <person name="Giovannoni S.J."/>
        </authorList>
    </citation>
    <scope>NUCLEOTIDE SEQUENCE [LARGE SCALE GENOMIC DNA]</scope>
    <source>
        <strain evidence="4">ATCC BAA-863 / DSM 15984 / KCTC 12145 / HTCC2597</strain>
    </source>
</reference>
<accession>A3U147</accession>
<evidence type="ECO:0000313" key="4">
    <source>
        <dbReference type="Proteomes" id="UP000004318"/>
    </source>
</evidence>
<dbReference type="CDD" id="cd00531">
    <property type="entry name" value="NTF2_like"/>
    <property type="match status" value="1"/>
</dbReference>
<keyword evidence="4" id="KW-1185">Reference proteome</keyword>
<dbReference type="OrthoDB" id="7585039at2"/>
<dbReference type="Gene3D" id="3.10.450.50">
    <property type="match status" value="1"/>
</dbReference>
<dbReference type="InterPro" id="IPR032710">
    <property type="entry name" value="NTF2-like_dom_sf"/>
</dbReference>
<dbReference type="InterPro" id="IPR037401">
    <property type="entry name" value="SnoaL-like"/>
</dbReference>
<dbReference type="EMBL" id="AAMO01000009">
    <property type="protein sequence ID" value="EAQ02030.1"/>
    <property type="molecule type" value="Genomic_DNA"/>
</dbReference>